<reference evidence="3 4" key="1">
    <citation type="submission" date="2022-10" db="EMBL/GenBank/DDBJ databases">
        <title>Pararhodobacter sp. nov., isolated from marine algae.</title>
        <authorList>
            <person name="Choi B.J."/>
            <person name="Kim J.M."/>
            <person name="Lee J.K."/>
            <person name="Choi D.G."/>
            <person name="Jeon C.O."/>
        </authorList>
    </citation>
    <scope>NUCLEOTIDE SEQUENCE [LARGE SCALE GENOMIC DNA]</scope>
    <source>
        <strain evidence="3 4">ZQ420</strain>
    </source>
</reference>
<evidence type="ECO:0000313" key="4">
    <source>
        <dbReference type="Proteomes" id="UP001208938"/>
    </source>
</evidence>
<dbReference type="InterPro" id="IPR055570">
    <property type="entry name" value="DUF7146"/>
</dbReference>
<accession>A0ABT3H1M5</accession>
<protein>
    <submittedName>
        <fullName evidence="3">Toprim domain-containing protein</fullName>
    </submittedName>
</protein>
<name>A0ABT3H1M5_9RHOB</name>
<keyword evidence="4" id="KW-1185">Reference proteome</keyword>
<feature type="domain" description="DUF7146" evidence="2">
    <location>
        <begin position="117"/>
        <end position="226"/>
    </location>
</feature>
<dbReference type="Pfam" id="PF13362">
    <property type="entry name" value="Toprim_3"/>
    <property type="match status" value="1"/>
</dbReference>
<dbReference type="EMBL" id="JAPDFL010000001">
    <property type="protein sequence ID" value="MCW1933694.1"/>
    <property type="molecule type" value="Genomic_DNA"/>
</dbReference>
<evidence type="ECO:0000313" key="3">
    <source>
        <dbReference type="EMBL" id="MCW1933694.1"/>
    </source>
</evidence>
<proteinExistence type="predicted"/>
<dbReference type="Pfam" id="PF23639">
    <property type="entry name" value="DUF7146"/>
    <property type="match status" value="1"/>
</dbReference>
<dbReference type="InterPro" id="IPR034154">
    <property type="entry name" value="TOPRIM_DnaG/twinkle"/>
</dbReference>
<dbReference type="RefSeq" id="WP_264506574.1">
    <property type="nucleotide sequence ID" value="NZ_JAPDFL010000001.1"/>
</dbReference>
<evidence type="ECO:0000259" key="2">
    <source>
        <dbReference type="Pfam" id="PF23639"/>
    </source>
</evidence>
<feature type="domain" description="Toprim" evidence="1">
    <location>
        <begin position="233"/>
        <end position="323"/>
    </location>
</feature>
<dbReference type="CDD" id="cd01029">
    <property type="entry name" value="TOPRIM_primases"/>
    <property type="match status" value="1"/>
</dbReference>
<dbReference type="Gene3D" id="3.40.1360.10">
    <property type="match status" value="1"/>
</dbReference>
<gene>
    <name evidence="3" type="ORF">OKW52_15860</name>
</gene>
<evidence type="ECO:0000259" key="1">
    <source>
        <dbReference type="Pfam" id="PF13362"/>
    </source>
</evidence>
<organism evidence="3 4">
    <name type="scientific">Pararhodobacter zhoushanensis</name>
    <dbReference type="NCBI Taxonomy" id="2479545"/>
    <lineage>
        <taxon>Bacteria</taxon>
        <taxon>Pseudomonadati</taxon>
        <taxon>Pseudomonadota</taxon>
        <taxon>Alphaproteobacteria</taxon>
        <taxon>Rhodobacterales</taxon>
        <taxon>Paracoccaceae</taxon>
        <taxon>Pararhodobacter</taxon>
    </lineage>
</organism>
<comment type="caution">
    <text evidence="3">The sequence shown here is derived from an EMBL/GenBank/DDBJ whole genome shotgun (WGS) entry which is preliminary data.</text>
</comment>
<dbReference type="InterPro" id="IPR006171">
    <property type="entry name" value="TOPRIM_dom"/>
</dbReference>
<sequence length="347" mass="37800">MHSPAADIARRLAEDAEAVCRHYLMNGRKQGRYWIVGDVQNTPGRSLYVRLTGPISGPGAAGKWTDSATGQHGDLLDLIALNMGITTLRDTLDEARRFLSLPQTDRYRVTGRPASRGSPEAARRLWAMGHPMSGTLAECYLAGRGLTGLGHLDRLRFHPSCFYWREDHALTDPPETWPALLAKVTDLDGRLTGLHRTWLDPTTTDKAPVSTPRKAMGNLLGHGVRIGKPVSVLAAGEGLETMLSLHLALPELPAVAALSANHLAALQLPADLRRLYIAVDADPAGLSAADQLAYRAREVGIDAIHLSPRLGDFNDDLRASGRDELRAHLRPQLVLQDSVDFLDHAND</sequence>
<dbReference type="Proteomes" id="UP001208938">
    <property type="component" value="Unassembled WGS sequence"/>
</dbReference>